<dbReference type="Gene3D" id="2.30.30.70">
    <property type="entry name" value="Ribosomal protein L21"/>
    <property type="match status" value="1"/>
</dbReference>
<dbReference type="NCBIfam" id="NF003303">
    <property type="entry name" value="PRK04306.1"/>
    <property type="match status" value="1"/>
</dbReference>
<protein>
    <recommendedName>
        <fullName evidence="4 5">Large ribosomal subunit protein eL21</fullName>
    </recommendedName>
</protein>
<dbReference type="GO" id="GO:1990904">
    <property type="term" value="C:ribonucleoprotein complex"/>
    <property type="evidence" value="ECO:0007669"/>
    <property type="project" value="UniProtKB-KW"/>
</dbReference>
<dbReference type="Pfam" id="PF01157">
    <property type="entry name" value="Ribosomal_L21e"/>
    <property type="match status" value="1"/>
</dbReference>
<evidence type="ECO:0000313" key="7">
    <source>
        <dbReference type="Proteomes" id="UP000060778"/>
    </source>
</evidence>
<dbReference type="InterPro" id="IPR018259">
    <property type="entry name" value="Ribosomal_eL21_CS"/>
</dbReference>
<keyword evidence="7" id="KW-1185">Reference proteome</keyword>
<dbReference type="HAMAP" id="MF_00369">
    <property type="entry name" value="Ribosomal_eL21"/>
    <property type="match status" value="1"/>
</dbReference>
<dbReference type="GeneID" id="30680422"/>
<comment type="similarity">
    <text evidence="1 5">Belongs to the eukaryotic ribosomal protein eL21 family.</text>
</comment>
<dbReference type="OrthoDB" id="6295at2157"/>
<dbReference type="AlphaFoldDB" id="A0A0U3FIV7"/>
<dbReference type="GO" id="GO:0005840">
    <property type="term" value="C:ribosome"/>
    <property type="evidence" value="ECO:0007669"/>
    <property type="project" value="UniProtKB-KW"/>
</dbReference>
<name>A0A0U3FIV7_9CREN</name>
<dbReference type="GO" id="GO:0006412">
    <property type="term" value="P:translation"/>
    <property type="evidence" value="ECO:0007669"/>
    <property type="project" value="UniProtKB-UniRule"/>
</dbReference>
<sequence length="105" mass="12106">MVKAPRGWRHRTRHVFKKRIREKGGVPPLSLLMIEYKEGDKVVIKANPAIWAGMPHRRFHGKVGEVVGKRGRSYIVKVRDGNVYKTLIVRPEHLRPFKQGQEASS</sequence>
<dbReference type="SUPFAM" id="SSF50104">
    <property type="entry name" value="Translation proteins SH3-like domain"/>
    <property type="match status" value="1"/>
</dbReference>
<dbReference type="RefSeq" id="WP_075049963.1">
    <property type="nucleotide sequence ID" value="NZ_CP006867.1"/>
</dbReference>
<evidence type="ECO:0000313" key="6">
    <source>
        <dbReference type="EMBL" id="ALU11830.1"/>
    </source>
</evidence>
<evidence type="ECO:0000256" key="1">
    <source>
        <dbReference type="ARBA" id="ARBA00008427"/>
    </source>
</evidence>
<dbReference type="InterPro" id="IPR022856">
    <property type="entry name" value="Ribosomal_eL21_arc"/>
</dbReference>
<evidence type="ECO:0000256" key="5">
    <source>
        <dbReference type="HAMAP-Rule" id="MF_00369"/>
    </source>
</evidence>
<dbReference type="PATRIC" id="fig|940295.4.peg.996"/>
<evidence type="ECO:0000256" key="2">
    <source>
        <dbReference type="ARBA" id="ARBA00022980"/>
    </source>
</evidence>
<dbReference type="GO" id="GO:0003735">
    <property type="term" value="F:structural constituent of ribosome"/>
    <property type="evidence" value="ECO:0007669"/>
    <property type="project" value="InterPro"/>
</dbReference>
<accession>A0A0U3FIV7</accession>
<dbReference type="Proteomes" id="UP000060778">
    <property type="component" value="Chromosome"/>
</dbReference>
<dbReference type="InterPro" id="IPR001147">
    <property type="entry name" value="Ribosomal_eL21"/>
</dbReference>
<proteinExistence type="inferred from homology"/>
<dbReference type="PANTHER" id="PTHR20981">
    <property type="entry name" value="60S RIBOSOMAL PROTEIN L21"/>
    <property type="match status" value="1"/>
</dbReference>
<dbReference type="FunFam" id="2.30.30.70:FF:000001">
    <property type="entry name" value="60S ribosomal protein L21"/>
    <property type="match status" value="1"/>
</dbReference>
<dbReference type="PROSITE" id="PS01171">
    <property type="entry name" value="RIBOSOMAL_L21E"/>
    <property type="match status" value="1"/>
</dbReference>
<dbReference type="EMBL" id="CP006867">
    <property type="protein sequence ID" value="ALU11830.1"/>
    <property type="molecule type" value="Genomic_DNA"/>
</dbReference>
<evidence type="ECO:0000256" key="4">
    <source>
        <dbReference type="ARBA" id="ARBA00035219"/>
    </source>
</evidence>
<organism evidence="6 7">
    <name type="scientific">Ignicoccus islandicus DSM 13165</name>
    <dbReference type="NCBI Taxonomy" id="940295"/>
    <lineage>
        <taxon>Archaea</taxon>
        <taxon>Thermoproteota</taxon>
        <taxon>Thermoprotei</taxon>
        <taxon>Desulfurococcales</taxon>
        <taxon>Desulfurococcaceae</taxon>
        <taxon>Ignicoccus</taxon>
    </lineage>
</organism>
<keyword evidence="2 5" id="KW-0689">Ribosomal protein</keyword>
<dbReference type="KEGG" id="iis:EYM_05190"/>
<evidence type="ECO:0000256" key="3">
    <source>
        <dbReference type="ARBA" id="ARBA00023274"/>
    </source>
</evidence>
<dbReference type="InterPro" id="IPR036948">
    <property type="entry name" value="Ribosomal_eL21_sf"/>
</dbReference>
<reference evidence="6 7" key="1">
    <citation type="submission" date="2013-11" db="EMBL/GenBank/DDBJ databases">
        <title>Comparative genomics of Ignicoccus.</title>
        <authorList>
            <person name="Podar M."/>
        </authorList>
    </citation>
    <scope>NUCLEOTIDE SEQUENCE [LARGE SCALE GENOMIC DNA]</scope>
    <source>
        <strain evidence="6 7">DSM 13165</strain>
    </source>
</reference>
<gene>
    <name evidence="5" type="primary">rpl21e</name>
    <name evidence="6" type="ORF">EYM_05190</name>
</gene>
<dbReference type="STRING" id="940295.EYM_05190"/>
<dbReference type="InterPro" id="IPR008991">
    <property type="entry name" value="Translation_prot_SH3-like_sf"/>
</dbReference>
<keyword evidence="3 5" id="KW-0687">Ribonucleoprotein</keyword>